<keyword evidence="3" id="KW-1185">Reference proteome</keyword>
<sequence length="121" mass="12502">MSALHIDLHQLALFTLSYGGMFALSMAMDRHYADLRGRGAEPAPALRRRLQLGGAAALALALSAAVHAMGGTHGFLLWVGALTGACLLLVLLLSYATRAAALLGVAAYACGSVSYLLAGVY</sequence>
<keyword evidence="1" id="KW-0812">Transmembrane</keyword>
<dbReference type="AlphaFoldDB" id="A0A7X4KNC1"/>
<dbReference type="InterPro" id="IPR021762">
    <property type="entry name" value="DUF3325"/>
</dbReference>
<protein>
    <submittedName>
        <fullName evidence="2">DUF3325 family protein</fullName>
    </submittedName>
</protein>
<proteinExistence type="predicted"/>
<dbReference type="Proteomes" id="UP000450676">
    <property type="component" value="Unassembled WGS sequence"/>
</dbReference>
<feature type="transmembrane region" description="Helical" evidence="1">
    <location>
        <begin position="12"/>
        <end position="29"/>
    </location>
</feature>
<comment type="caution">
    <text evidence="2">The sequence shown here is derived from an EMBL/GenBank/DDBJ whole genome shotgun (WGS) entry which is preliminary data.</text>
</comment>
<organism evidence="2 3">
    <name type="scientific">Pseudoduganella aquatica</name>
    <dbReference type="NCBI Taxonomy" id="2660641"/>
    <lineage>
        <taxon>Bacteria</taxon>
        <taxon>Pseudomonadati</taxon>
        <taxon>Pseudomonadota</taxon>
        <taxon>Betaproteobacteria</taxon>
        <taxon>Burkholderiales</taxon>
        <taxon>Oxalobacteraceae</taxon>
        <taxon>Telluria group</taxon>
        <taxon>Pseudoduganella</taxon>
    </lineage>
</organism>
<feature type="transmembrane region" description="Helical" evidence="1">
    <location>
        <begin position="75"/>
        <end position="93"/>
    </location>
</feature>
<gene>
    <name evidence="2" type="ORF">GTP77_17090</name>
</gene>
<evidence type="ECO:0000313" key="2">
    <source>
        <dbReference type="EMBL" id="MYN09043.1"/>
    </source>
</evidence>
<evidence type="ECO:0000256" key="1">
    <source>
        <dbReference type="SAM" id="Phobius"/>
    </source>
</evidence>
<accession>A0A7X4KNC1</accession>
<keyword evidence="1" id="KW-1133">Transmembrane helix</keyword>
<keyword evidence="1" id="KW-0472">Membrane</keyword>
<name>A0A7X4KNC1_9BURK</name>
<reference evidence="2 3" key="1">
    <citation type="submission" date="2019-12" db="EMBL/GenBank/DDBJ databases">
        <title>Novel species isolated from a subtropical stream in China.</title>
        <authorList>
            <person name="Lu H."/>
        </authorList>
    </citation>
    <scope>NUCLEOTIDE SEQUENCE [LARGE SCALE GENOMIC DNA]</scope>
    <source>
        <strain evidence="2 3">FT127W</strain>
    </source>
</reference>
<dbReference type="EMBL" id="WWCU01000019">
    <property type="protein sequence ID" value="MYN09043.1"/>
    <property type="molecule type" value="Genomic_DNA"/>
</dbReference>
<dbReference type="Pfam" id="PF11804">
    <property type="entry name" value="DUF3325"/>
    <property type="match status" value="1"/>
</dbReference>
<feature type="transmembrane region" description="Helical" evidence="1">
    <location>
        <begin position="100"/>
        <end position="118"/>
    </location>
</feature>
<feature type="transmembrane region" description="Helical" evidence="1">
    <location>
        <begin position="50"/>
        <end position="69"/>
    </location>
</feature>
<evidence type="ECO:0000313" key="3">
    <source>
        <dbReference type="Proteomes" id="UP000450676"/>
    </source>
</evidence>
<dbReference type="RefSeq" id="WP_161073353.1">
    <property type="nucleotide sequence ID" value="NZ_CP086370.1"/>
</dbReference>